<feature type="transmembrane region" description="Helical" evidence="1">
    <location>
        <begin position="174"/>
        <end position="198"/>
    </location>
</feature>
<organism evidence="3 4">
    <name type="scientific">Butyrivibrio hungatei</name>
    <dbReference type="NCBI Taxonomy" id="185008"/>
    <lineage>
        <taxon>Bacteria</taxon>
        <taxon>Bacillati</taxon>
        <taxon>Bacillota</taxon>
        <taxon>Clostridia</taxon>
        <taxon>Lachnospirales</taxon>
        <taxon>Lachnospiraceae</taxon>
        <taxon>Butyrivibrio</taxon>
    </lineage>
</organism>
<dbReference type="OrthoDB" id="344987at2"/>
<feature type="transmembrane region" description="Helical" evidence="1">
    <location>
        <begin position="210"/>
        <end position="230"/>
    </location>
</feature>
<feature type="transmembrane region" description="Helical" evidence="1">
    <location>
        <begin position="51"/>
        <end position="68"/>
    </location>
</feature>
<accession>A0A1D9P560</accession>
<evidence type="ECO:0000313" key="3">
    <source>
        <dbReference type="EMBL" id="AOZ97474.1"/>
    </source>
</evidence>
<keyword evidence="1" id="KW-0472">Membrane</keyword>
<dbReference type="InterPro" id="IPR058065">
    <property type="entry name" value="LIC_10190-like"/>
</dbReference>
<feature type="transmembrane region" description="Helical" evidence="1">
    <location>
        <begin position="398"/>
        <end position="421"/>
    </location>
</feature>
<dbReference type="EMBL" id="CP017831">
    <property type="protein sequence ID" value="AOZ97474.1"/>
    <property type="molecule type" value="Genomic_DNA"/>
</dbReference>
<dbReference type="NCBIfam" id="NF047510">
    <property type="entry name" value="LIC_10190_fam"/>
    <property type="match status" value="1"/>
</dbReference>
<dbReference type="Pfam" id="PF26626">
    <property type="entry name" value="DUF8201"/>
    <property type="match status" value="1"/>
</dbReference>
<keyword evidence="1" id="KW-0812">Transmembrane</keyword>
<feature type="transmembrane region" description="Helical" evidence="1">
    <location>
        <begin position="311"/>
        <end position="337"/>
    </location>
</feature>
<feature type="transmembrane region" description="Helical" evidence="1">
    <location>
        <begin position="74"/>
        <end position="91"/>
    </location>
</feature>
<evidence type="ECO:0000313" key="4">
    <source>
        <dbReference type="Proteomes" id="UP000179284"/>
    </source>
</evidence>
<dbReference type="InterPro" id="IPR058514">
    <property type="entry name" value="DUF8201"/>
</dbReference>
<dbReference type="KEGG" id="bhu:bhn_I2442"/>
<evidence type="ECO:0000256" key="1">
    <source>
        <dbReference type="SAM" id="Phobius"/>
    </source>
</evidence>
<dbReference type="RefSeq" id="WP_071177072.1">
    <property type="nucleotide sequence ID" value="NZ_CP017831.1"/>
</dbReference>
<reference evidence="4" key="1">
    <citation type="submission" date="2016-10" db="EMBL/GenBank/DDBJ databases">
        <title>The complete genome sequence of the rumen bacterium Butyrivibrio hungatei MB2003.</title>
        <authorList>
            <person name="Palevich N."/>
            <person name="Kelly W.J."/>
            <person name="Leahy S.C."/>
            <person name="Altermann E."/>
            <person name="Rakonjac J."/>
            <person name="Attwood G.T."/>
        </authorList>
    </citation>
    <scope>NUCLEOTIDE SEQUENCE [LARGE SCALE GENOMIC DNA]</scope>
    <source>
        <strain evidence="4">MB2003</strain>
    </source>
</reference>
<keyword evidence="1" id="KW-1133">Transmembrane helix</keyword>
<feature type="transmembrane region" description="Helical" evidence="1">
    <location>
        <begin position="112"/>
        <end position="131"/>
    </location>
</feature>
<name>A0A1D9P560_9FIRM</name>
<sequence>MITVMLIWLYVIITTYLVGYSFLKMMSSWPGMATLKNGIVKKYKTHFRESYIVTGIVVVTVFSEIFSIFQGVGLKANIILILYCVVAAVYYREELLEDLQDMHHVLSSNLDGIFYILIFLLMAYGTSHGIMHYDSDLYHAQAIHWIEDYGIVKGLGNLHVRLAYNSASFALSALYSMAFLGGQSYHVMAGFFALLLAWQCLDIKNVVRRGHIVLSDFARAAAIYYLFTIYDEMVAPASDYFLQTMVFYTIIHWLDMYVRHEKSYVPYIQLTMLGVYAVTIKLSAAPMVLLAIIPIYMLFHDRTKEKMKAFGISILLVLFIVLPFLTRNVIISGWVLYPVTILDFFGFDWEIPKGVAEFDALEIKTFGRGYNDVTNYGHVTMKEWVPHWFSSLSMMNKAMVVLALVAIVIYIVCFLYFLLAASERKTHKLNNKVFEISHRSMLNLADFLTIGATLIGCMIFWFMSAPLIRYGIVYVWLVVAVVLGRMFILLSNRVDKKAKDYMLKIFVALLALWIVFKGINLIRDEYPRFNAKYFLAQQDYGTYETKTFEISGVTFYYPAEGDQIGYGPFPAATHDLSEEMEFIGKNIHDGFKPKGK</sequence>
<feature type="transmembrane region" description="Helical" evidence="1">
    <location>
        <begin position="6"/>
        <end position="23"/>
    </location>
</feature>
<feature type="domain" description="DUF8201" evidence="2">
    <location>
        <begin position="1"/>
        <end position="476"/>
    </location>
</feature>
<feature type="transmembrane region" description="Helical" evidence="1">
    <location>
        <begin position="468"/>
        <end position="489"/>
    </location>
</feature>
<keyword evidence="4" id="KW-1185">Reference proteome</keyword>
<gene>
    <name evidence="3" type="ORF">bhn_I2442</name>
</gene>
<evidence type="ECO:0000259" key="2">
    <source>
        <dbReference type="Pfam" id="PF26626"/>
    </source>
</evidence>
<dbReference type="AlphaFoldDB" id="A0A1D9P560"/>
<feature type="transmembrane region" description="Helical" evidence="1">
    <location>
        <begin position="273"/>
        <end position="299"/>
    </location>
</feature>
<dbReference type="Proteomes" id="UP000179284">
    <property type="component" value="Chromosome I"/>
</dbReference>
<feature type="transmembrane region" description="Helical" evidence="1">
    <location>
        <begin position="501"/>
        <end position="522"/>
    </location>
</feature>
<protein>
    <recommendedName>
        <fullName evidence="2">DUF8201 domain-containing protein</fullName>
    </recommendedName>
</protein>
<feature type="transmembrane region" description="Helical" evidence="1">
    <location>
        <begin position="442"/>
        <end position="462"/>
    </location>
</feature>
<proteinExistence type="predicted"/>